<evidence type="ECO:0000313" key="8">
    <source>
        <dbReference type="EMBL" id="GGB29894.1"/>
    </source>
</evidence>
<feature type="transmembrane region" description="Helical" evidence="7">
    <location>
        <begin position="59"/>
        <end position="82"/>
    </location>
</feature>
<keyword evidence="5 7" id="KW-1133">Transmembrane helix</keyword>
<feature type="transmembrane region" description="Helical" evidence="7">
    <location>
        <begin position="6"/>
        <end position="22"/>
    </location>
</feature>
<evidence type="ECO:0000256" key="6">
    <source>
        <dbReference type="ARBA" id="ARBA00023136"/>
    </source>
</evidence>
<evidence type="ECO:0000256" key="5">
    <source>
        <dbReference type="ARBA" id="ARBA00022989"/>
    </source>
</evidence>
<gene>
    <name evidence="8" type="ORF">GCM10011489_17630</name>
</gene>
<organism evidence="8 9">
    <name type="scientific">Gordonia jinhuaensis</name>
    <dbReference type="NCBI Taxonomy" id="1517702"/>
    <lineage>
        <taxon>Bacteria</taxon>
        <taxon>Bacillati</taxon>
        <taxon>Actinomycetota</taxon>
        <taxon>Actinomycetes</taxon>
        <taxon>Mycobacteriales</taxon>
        <taxon>Gordoniaceae</taxon>
        <taxon>Gordonia</taxon>
    </lineage>
</organism>
<feature type="transmembrane region" description="Helical" evidence="7">
    <location>
        <begin position="258"/>
        <end position="279"/>
    </location>
</feature>
<proteinExistence type="predicted"/>
<comment type="caution">
    <text evidence="8">The sequence shown here is derived from an EMBL/GenBank/DDBJ whole genome shotgun (WGS) entry which is preliminary data.</text>
</comment>
<evidence type="ECO:0000256" key="2">
    <source>
        <dbReference type="ARBA" id="ARBA00022448"/>
    </source>
</evidence>
<comment type="subcellular location">
    <subcellularLocation>
        <location evidence="1">Membrane</location>
        <topology evidence="1">Multi-pass membrane protein</topology>
    </subcellularLocation>
</comment>
<dbReference type="GO" id="GO:0055085">
    <property type="term" value="P:transmembrane transport"/>
    <property type="evidence" value="ECO:0007669"/>
    <property type="project" value="InterPro"/>
</dbReference>
<reference evidence="8" key="1">
    <citation type="journal article" date="2014" name="Int. J. Syst. Evol. Microbiol.">
        <title>Complete genome sequence of Corynebacterium casei LMG S-19264T (=DSM 44701T), isolated from a smear-ripened cheese.</title>
        <authorList>
            <consortium name="US DOE Joint Genome Institute (JGI-PGF)"/>
            <person name="Walter F."/>
            <person name="Albersmeier A."/>
            <person name="Kalinowski J."/>
            <person name="Ruckert C."/>
        </authorList>
    </citation>
    <scope>NUCLEOTIDE SEQUENCE</scope>
    <source>
        <strain evidence="8">CGMCC 1.12827</strain>
    </source>
</reference>
<keyword evidence="9" id="KW-1185">Reference proteome</keyword>
<dbReference type="Proteomes" id="UP000621454">
    <property type="component" value="Unassembled WGS sequence"/>
</dbReference>
<dbReference type="PANTHER" id="PTHR36838">
    <property type="entry name" value="AUXIN EFFLUX CARRIER FAMILY PROTEIN"/>
    <property type="match status" value="1"/>
</dbReference>
<dbReference type="Pfam" id="PF03547">
    <property type="entry name" value="Mem_trans"/>
    <property type="match status" value="2"/>
</dbReference>
<evidence type="ECO:0000256" key="4">
    <source>
        <dbReference type="ARBA" id="ARBA00022692"/>
    </source>
</evidence>
<dbReference type="InterPro" id="IPR004776">
    <property type="entry name" value="Mem_transp_PIN-like"/>
</dbReference>
<feature type="transmembrane region" description="Helical" evidence="7">
    <location>
        <begin position="291"/>
        <end position="310"/>
    </location>
</feature>
<sequence>MLGVFQGFFVIFIVVGVGYVLGRTDLLGRDAQMVLSKLVYFVATPALLLTSLAKSNLAQIFSTTLAVAAISAFAIAAVYIVIARYVLRRQIPESIVGGLAASYVNSANLGIPIATFVLHDSSFVAPLLLFQIVLYSPIALTALDLTALRSGSHRLSLRDTVVAPFANPIVLGGILGVILSALDWHLPSPVLSSITMLGNMSVPGALLVFGLSLTGVSVLKKGESPRRDVALATVLKMFAMPALVYVLARFVFGETGHSLFAQTVIAALPTAQNVLVYANRYGRGQVLARDAALVTTFVAIPVILVIAALLA</sequence>
<feature type="transmembrane region" description="Helical" evidence="7">
    <location>
        <begin position="202"/>
        <end position="219"/>
    </location>
</feature>
<feature type="transmembrane region" description="Helical" evidence="7">
    <location>
        <begin position="231"/>
        <end position="252"/>
    </location>
</feature>
<reference evidence="8" key="2">
    <citation type="submission" date="2020-09" db="EMBL/GenBank/DDBJ databases">
        <authorList>
            <person name="Sun Q."/>
            <person name="Zhou Y."/>
        </authorList>
    </citation>
    <scope>NUCLEOTIDE SEQUENCE</scope>
    <source>
        <strain evidence="8">CGMCC 1.12827</strain>
    </source>
</reference>
<name>A0A916T3M9_9ACTN</name>
<feature type="transmembrane region" description="Helical" evidence="7">
    <location>
        <begin position="160"/>
        <end position="182"/>
    </location>
</feature>
<protein>
    <submittedName>
        <fullName evidence="8">Membrane protein</fullName>
    </submittedName>
</protein>
<keyword evidence="2" id="KW-0813">Transport</keyword>
<dbReference type="GO" id="GO:0016020">
    <property type="term" value="C:membrane"/>
    <property type="evidence" value="ECO:0007669"/>
    <property type="project" value="UniProtKB-SubCell"/>
</dbReference>
<evidence type="ECO:0000256" key="3">
    <source>
        <dbReference type="ARBA" id="ARBA00022475"/>
    </source>
</evidence>
<dbReference type="PANTHER" id="PTHR36838:SF1">
    <property type="entry name" value="SLR1864 PROTEIN"/>
    <property type="match status" value="1"/>
</dbReference>
<dbReference type="EMBL" id="BMGC01000009">
    <property type="protein sequence ID" value="GGB29894.1"/>
    <property type="molecule type" value="Genomic_DNA"/>
</dbReference>
<keyword evidence="3" id="KW-1003">Cell membrane</keyword>
<keyword evidence="6 7" id="KW-0472">Membrane</keyword>
<keyword evidence="4 7" id="KW-0812">Transmembrane</keyword>
<dbReference type="AlphaFoldDB" id="A0A916T3M9"/>
<evidence type="ECO:0000256" key="1">
    <source>
        <dbReference type="ARBA" id="ARBA00004141"/>
    </source>
</evidence>
<feature type="transmembrane region" description="Helical" evidence="7">
    <location>
        <begin position="123"/>
        <end position="148"/>
    </location>
</feature>
<feature type="transmembrane region" description="Helical" evidence="7">
    <location>
        <begin position="94"/>
        <end position="117"/>
    </location>
</feature>
<feature type="transmembrane region" description="Helical" evidence="7">
    <location>
        <begin position="34"/>
        <end position="53"/>
    </location>
</feature>
<evidence type="ECO:0000313" key="9">
    <source>
        <dbReference type="Proteomes" id="UP000621454"/>
    </source>
</evidence>
<accession>A0A916T3M9</accession>
<dbReference type="RefSeq" id="WP_188586223.1">
    <property type="nucleotide sequence ID" value="NZ_BMGC01000009.1"/>
</dbReference>
<evidence type="ECO:0000256" key="7">
    <source>
        <dbReference type="SAM" id="Phobius"/>
    </source>
</evidence>